<sequence>MDIPMGYLSGMVCAFRLCSLHLSPQTINFFCQLQGLAQQLVRRITDSFLWIKFYVLWLLVSETNAVPYFSGGPLLELHGIRSAGWGGDEISAPVSRKLRPVVYRGEFRCGIQPLTSAAIQASSL</sequence>
<gene>
    <name evidence="1" type="ORF">AVEN_23727_1</name>
</gene>
<name>A0A4Y2S7T1_ARAVE</name>
<evidence type="ECO:0000313" key="1">
    <source>
        <dbReference type="EMBL" id="GBN83339.1"/>
    </source>
</evidence>
<reference evidence="1 2" key="1">
    <citation type="journal article" date="2019" name="Sci. Rep.">
        <title>Orb-weaving spider Araneus ventricosus genome elucidates the spidroin gene catalogue.</title>
        <authorList>
            <person name="Kono N."/>
            <person name="Nakamura H."/>
            <person name="Ohtoshi R."/>
            <person name="Moran D.A.P."/>
            <person name="Shinohara A."/>
            <person name="Yoshida Y."/>
            <person name="Fujiwara M."/>
            <person name="Mori M."/>
            <person name="Tomita M."/>
            <person name="Arakawa K."/>
        </authorList>
    </citation>
    <scope>NUCLEOTIDE SEQUENCE [LARGE SCALE GENOMIC DNA]</scope>
</reference>
<organism evidence="1 2">
    <name type="scientific">Araneus ventricosus</name>
    <name type="common">Orbweaver spider</name>
    <name type="synonym">Epeira ventricosa</name>
    <dbReference type="NCBI Taxonomy" id="182803"/>
    <lineage>
        <taxon>Eukaryota</taxon>
        <taxon>Metazoa</taxon>
        <taxon>Ecdysozoa</taxon>
        <taxon>Arthropoda</taxon>
        <taxon>Chelicerata</taxon>
        <taxon>Arachnida</taxon>
        <taxon>Araneae</taxon>
        <taxon>Araneomorphae</taxon>
        <taxon>Entelegynae</taxon>
        <taxon>Araneoidea</taxon>
        <taxon>Araneidae</taxon>
        <taxon>Araneus</taxon>
    </lineage>
</organism>
<dbReference type="EMBL" id="BGPR01019924">
    <property type="protein sequence ID" value="GBN83339.1"/>
    <property type="molecule type" value="Genomic_DNA"/>
</dbReference>
<protein>
    <submittedName>
        <fullName evidence="1">Uncharacterized protein</fullName>
    </submittedName>
</protein>
<dbReference type="AlphaFoldDB" id="A0A4Y2S7T1"/>
<keyword evidence="2" id="KW-1185">Reference proteome</keyword>
<proteinExistence type="predicted"/>
<comment type="caution">
    <text evidence="1">The sequence shown here is derived from an EMBL/GenBank/DDBJ whole genome shotgun (WGS) entry which is preliminary data.</text>
</comment>
<evidence type="ECO:0000313" key="2">
    <source>
        <dbReference type="Proteomes" id="UP000499080"/>
    </source>
</evidence>
<accession>A0A4Y2S7T1</accession>
<dbReference type="Proteomes" id="UP000499080">
    <property type="component" value="Unassembled WGS sequence"/>
</dbReference>